<dbReference type="VEuPathDB" id="PiroplasmaDB:BOVATA_031310"/>
<proteinExistence type="predicted"/>
<feature type="compositionally biased region" description="Acidic residues" evidence="1">
    <location>
        <begin position="344"/>
        <end position="360"/>
    </location>
</feature>
<reference evidence="2 3" key="1">
    <citation type="journal article" date="2017" name="BMC Genomics">
        <title>Whole-genome assembly of Babesia ovata and comparative genomics between closely related pathogens.</title>
        <authorList>
            <person name="Yamagishi J."/>
            <person name="Asada M."/>
            <person name="Hakimi H."/>
            <person name="Tanaka T.Q."/>
            <person name="Sugimoto C."/>
            <person name="Kawazu S."/>
        </authorList>
    </citation>
    <scope>NUCLEOTIDE SEQUENCE [LARGE SCALE GENOMIC DNA]</scope>
    <source>
        <strain evidence="2 3">Miyake</strain>
    </source>
</reference>
<dbReference type="PANTHER" id="PTHR31709:SF3">
    <property type="entry name" value="LEUCINE ZIPPER PROTEIN 4-RELATED"/>
    <property type="match status" value="1"/>
</dbReference>
<evidence type="ECO:0000313" key="3">
    <source>
        <dbReference type="Proteomes" id="UP000236319"/>
    </source>
</evidence>
<keyword evidence="3" id="KW-1185">Reference proteome</keyword>
<feature type="compositionally biased region" description="Acidic residues" evidence="1">
    <location>
        <begin position="384"/>
        <end position="400"/>
    </location>
</feature>
<evidence type="ECO:0000256" key="1">
    <source>
        <dbReference type="SAM" id="MobiDB-lite"/>
    </source>
</evidence>
<protein>
    <submittedName>
        <fullName evidence="2">Uncharacterized protein</fullName>
    </submittedName>
</protein>
<dbReference type="InterPro" id="IPR052690">
    <property type="entry name" value="Antho-RFamide"/>
</dbReference>
<sequence length="547" mass="60739">MAYNSLTEAPHDLKEGIDWLMALKGADAGKNLAAMGVAVHDLLADGPVASGVLPALESVRRISKEFVEQPELKDMWPTNELVEMFNRSINRKLGNNSTLLRGIDDNDKKDIEARDFIAETIANDLGDVLQTTEKFLGDIKDPAHYMPAYSSEATWDASCAKDPEACAVVLVGIAPMLYAGVFTLWTVINGDFFIDETPVGVEDLGNVMKALGFVEPEYRTSQSRRNLLHALRGMHKTLLATMYDLSGFWDSDTLDSLEPTDVISEEPKKVESVEPTEVESEEPKEVESVEPTEVESEEPKKVESVEPTEVESEEPKEVESVEPTEVESVEPTEVESEEPKEVESVEPTEVESVEPTEVESEEPKEVESVEPTEVESEEPKEVESVEPTEVESVEPTEVESEEPKEVESEEPKEVESEKPKDGKSEEPKDAKSEEPRDGKSEKPKDGKSEEPKDAKSEEPRDGKSEEPKEVESEKPKDGKSEEPKDAKSEEPKDAKSEEPRDGKSEKPKDGKSEKPKDAKSEEPKDAKAGKAKKCPKVKRWFMSCFCI</sequence>
<accession>A0A2H6KF61</accession>
<dbReference type="Proteomes" id="UP000236319">
    <property type="component" value="Unassembled WGS sequence"/>
</dbReference>
<gene>
    <name evidence="2" type="ORF">BOVATA_031310</name>
</gene>
<organism evidence="2 3">
    <name type="scientific">Babesia ovata</name>
    <dbReference type="NCBI Taxonomy" id="189622"/>
    <lineage>
        <taxon>Eukaryota</taxon>
        <taxon>Sar</taxon>
        <taxon>Alveolata</taxon>
        <taxon>Apicomplexa</taxon>
        <taxon>Aconoidasida</taxon>
        <taxon>Piroplasmida</taxon>
        <taxon>Babesiidae</taxon>
        <taxon>Babesia</taxon>
    </lineage>
</organism>
<feature type="compositionally biased region" description="Acidic residues" evidence="1">
    <location>
        <begin position="320"/>
        <end position="336"/>
    </location>
</feature>
<feature type="compositionally biased region" description="Basic and acidic residues" evidence="1">
    <location>
        <begin position="401"/>
        <end position="528"/>
    </location>
</feature>
<dbReference type="PANTHER" id="PTHR31709">
    <property type="entry name" value="LEUCINE ZIPPER PROTEIN 4-RELATED"/>
    <property type="match status" value="1"/>
</dbReference>
<name>A0A2H6KF61_9APIC</name>
<evidence type="ECO:0000313" key="2">
    <source>
        <dbReference type="EMBL" id="GBE61638.1"/>
    </source>
</evidence>
<dbReference type="AlphaFoldDB" id="A0A2H6KF61"/>
<dbReference type="RefSeq" id="XP_028867881.1">
    <property type="nucleotide sequence ID" value="XM_029012048.1"/>
</dbReference>
<dbReference type="EMBL" id="BDSA01000003">
    <property type="protein sequence ID" value="GBE61638.1"/>
    <property type="molecule type" value="Genomic_DNA"/>
</dbReference>
<dbReference type="GeneID" id="39875408"/>
<feature type="region of interest" description="Disordered" evidence="1">
    <location>
        <begin position="259"/>
        <end position="534"/>
    </location>
</feature>
<comment type="caution">
    <text evidence="2">The sequence shown here is derived from an EMBL/GenBank/DDBJ whole genome shotgun (WGS) entry which is preliminary data.</text>
</comment>